<feature type="transmembrane region" description="Helical" evidence="5">
    <location>
        <begin position="187"/>
        <end position="208"/>
    </location>
</feature>
<feature type="coiled-coil region" evidence="4">
    <location>
        <begin position="79"/>
        <end position="136"/>
    </location>
</feature>
<dbReference type="Pfam" id="PF00015">
    <property type="entry name" value="MCPsignal"/>
    <property type="match status" value="1"/>
</dbReference>
<dbReference type="RefSeq" id="WP_185779659.1">
    <property type="nucleotide sequence ID" value="NZ_JACJUU010000005.1"/>
</dbReference>
<evidence type="ECO:0000256" key="1">
    <source>
        <dbReference type="ARBA" id="ARBA00004370"/>
    </source>
</evidence>
<dbReference type="AlphaFoldDB" id="A0A842HNR8"/>
<dbReference type="CDD" id="cd06225">
    <property type="entry name" value="HAMP"/>
    <property type="match status" value="1"/>
</dbReference>
<evidence type="ECO:0000256" key="2">
    <source>
        <dbReference type="ARBA" id="ARBA00029447"/>
    </source>
</evidence>
<evidence type="ECO:0000256" key="4">
    <source>
        <dbReference type="SAM" id="Coils"/>
    </source>
</evidence>
<evidence type="ECO:0000256" key="5">
    <source>
        <dbReference type="SAM" id="Phobius"/>
    </source>
</evidence>
<accession>A0A842HNR8</accession>
<dbReference type="Pfam" id="PF00672">
    <property type="entry name" value="HAMP"/>
    <property type="match status" value="1"/>
</dbReference>
<dbReference type="InterPro" id="IPR047347">
    <property type="entry name" value="YvaQ-like_sensor"/>
</dbReference>
<dbReference type="PRINTS" id="PR00260">
    <property type="entry name" value="CHEMTRNSDUCR"/>
</dbReference>
<evidence type="ECO:0000313" key="9">
    <source>
        <dbReference type="Proteomes" id="UP000545386"/>
    </source>
</evidence>
<keyword evidence="4" id="KW-0175">Coiled coil</keyword>
<dbReference type="GO" id="GO:0004888">
    <property type="term" value="F:transmembrane signaling receptor activity"/>
    <property type="evidence" value="ECO:0007669"/>
    <property type="project" value="InterPro"/>
</dbReference>
<dbReference type="FunFam" id="1.10.287.950:FF:000001">
    <property type="entry name" value="Methyl-accepting chemotaxis sensory transducer"/>
    <property type="match status" value="1"/>
</dbReference>
<dbReference type="InterPro" id="IPR003660">
    <property type="entry name" value="HAMP_dom"/>
</dbReference>
<dbReference type="Gene3D" id="1.10.287.950">
    <property type="entry name" value="Methyl-accepting chemotaxis protein"/>
    <property type="match status" value="1"/>
</dbReference>
<dbReference type="Pfam" id="PF12729">
    <property type="entry name" value="4HB_MCP_1"/>
    <property type="match status" value="1"/>
</dbReference>
<gene>
    <name evidence="8" type="ORF">GTU67_08490</name>
</gene>
<keyword evidence="5" id="KW-0472">Membrane</keyword>
<dbReference type="GO" id="GO:0006935">
    <property type="term" value="P:chemotaxis"/>
    <property type="evidence" value="ECO:0007669"/>
    <property type="project" value="InterPro"/>
</dbReference>
<proteinExistence type="inferred from homology"/>
<feature type="domain" description="HAMP" evidence="7">
    <location>
        <begin position="210"/>
        <end position="262"/>
    </location>
</feature>
<sequence length="536" mass="57611">MSKLKIGTRLSLAFLVMLLLIAVLAVVGVLRMQAATETADDIINVRVNNERLIRDWNRVIELNTVRTAALSFIVEPEQYTVFSKEIERLTARSEEIQAELRKALTSEEGIRLFEAAQQRRAEYRDARAKALKAQQEGRFDEANQFFQKDMEILRDRYMGAVEALQVNQQNRIKANGEQLNKDNQTGITLIIGVGIGALVLGVLLALFITRSIVLPLRRAVGFAETVAKRDLTSHVEVRGDDEVATLLRALKRMNDNLLGVVAEVRSGAESIATAAGQVAAGNVDLSARTEEQASSLAETAATMEELTTTVKQNADNANEANRLSGTAARVAEQSGDRVSQVVGVMGSINASAKQIVDIISVIDGIAFQTNILALNAAVEAARAGEQGKGFAVVAAEVRSLAQRSAQAAKEIKGLIDSAVSITEEGNRLVAEAGTSMEETVNSIKRVADIIAEISSSSHEQSTGISQVNEAVAQMDQVTQQNAALVEEASAASDSMREQAATLAQLVATFKIDLDAIVVVNEERRQALPAARPALSA</sequence>
<dbReference type="PANTHER" id="PTHR43531:SF5">
    <property type="entry name" value="METHYL-ACCEPTING CHEMOTAXIS PROTEIN III"/>
    <property type="match status" value="1"/>
</dbReference>
<dbReference type="GO" id="GO:0005886">
    <property type="term" value="C:plasma membrane"/>
    <property type="evidence" value="ECO:0007669"/>
    <property type="project" value="TreeGrafter"/>
</dbReference>
<dbReference type="EMBL" id="JACJUU010000005">
    <property type="protein sequence ID" value="MBC2769947.1"/>
    <property type="molecule type" value="Genomic_DNA"/>
</dbReference>
<keyword evidence="5" id="KW-0812">Transmembrane</keyword>
<evidence type="ECO:0000256" key="3">
    <source>
        <dbReference type="PROSITE-ProRule" id="PRU00284"/>
    </source>
</evidence>
<dbReference type="InterPro" id="IPR004090">
    <property type="entry name" value="Chemotax_Me-accpt_rcpt"/>
</dbReference>
<keyword evidence="9" id="KW-1185">Reference proteome</keyword>
<dbReference type="SMART" id="SM00283">
    <property type="entry name" value="MA"/>
    <property type="match status" value="1"/>
</dbReference>
<evidence type="ECO:0000259" key="7">
    <source>
        <dbReference type="PROSITE" id="PS50885"/>
    </source>
</evidence>
<dbReference type="GO" id="GO:0007165">
    <property type="term" value="P:signal transduction"/>
    <property type="evidence" value="ECO:0007669"/>
    <property type="project" value="UniProtKB-KW"/>
</dbReference>
<reference evidence="8 9" key="1">
    <citation type="submission" date="2020-08" db="EMBL/GenBank/DDBJ databases">
        <title>Paraeoetvoesia sp. YC-7-48 draft genome sequence.</title>
        <authorList>
            <person name="Yao L."/>
        </authorList>
    </citation>
    <scope>NUCLEOTIDE SEQUENCE [LARGE SCALE GENOMIC DNA]</scope>
    <source>
        <strain evidence="9">YC-7-48</strain>
    </source>
</reference>
<dbReference type="PROSITE" id="PS50111">
    <property type="entry name" value="CHEMOTAXIS_TRANSDUC_2"/>
    <property type="match status" value="1"/>
</dbReference>
<dbReference type="Proteomes" id="UP000545386">
    <property type="component" value="Unassembled WGS sequence"/>
</dbReference>
<dbReference type="InterPro" id="IPR051310">
    <property type="entry name" value="MCP_chemotaxis"/>
</dbReference>
<organism evidence="8 9">
    <name type="scientific">Pusillimonas minor</name>
    <dbReference type="NCBI Taxonomy" id="2697024"/>
    <lineage>
        <taxon>Bacteria</taxon>
        <taxon>Pseudomonadati</taxon>
        <taxon>Pseudomonadota</taxon>
        <taxon>Betaproteobacteria</taxon>
        <taxon>Burkholderiales</taxon>
        <taxon>Alcaligenaceae</taxon>
        <taxon>Pusillimonas</taxon>
    </lineage>
</organism>
<evidence type="ECO:0000313" key="8">
    <source>
        <dbReference type="EMBL" id="MBC2769947.1"/>
    </source>
</evidence>
<comment type="similarity">
    <text evidence="2">Belongs to the methyl-accepting chemotaxis (MCP) protein family.</text>
</comment>
<evidence type="ECO:0000259" key="6">
    <source>
        <dbReference type="PROSITE" id="PS50111"/>
    </source>
</evidence>
<keyword evidence="3" id="KW-0807">Transducer</keyword>
<dbReference type="PROSITE" id="PS50885">
    <property type="entry name" value="HAMP"/>
    <property type="match status" value="1"/>
</dbReference>
<dbReference type="InterPro" id="IPR024478">
    <property type="entry name" value="HlyB_4HB_MCP"/>
</dbReference>
<dbReference type="SMART" id="SM00304">
    <property type="entry name" value="HAMP"/>
    <property type="match status" value="1"/>
</dbReference>
<comment type="subcellular location">
    <subcellularLocation>
        <location evidence="1">Membrane</location>
    </subcellularLocation>
</comment>
<dbReference type="PANTHER" id="PTHR43531">
    <property type="entry name" value="PROTEIN ICFG"/>
    <property type="match status" value="1"/>
</dbReference>
<name>A0A842HNR8_9BURK</name>
<feature type="domain" description="Methyl-accepting transducer" evidence="6">
    <location>
        <begin position="267"/>
        <end position="496"/>
    </location>
</feature>
<dbReference type="SUPFAM" id="SSF58104">
    <property type="entry name" value="Methyl-accepting chemotaxis protein (MCP) signaling domain"/>
    <property type="match status" value="1"/>
</dbReference>
<keyword evidence="5" id="KW-1133">Transmembrane helix</keyword>
<dbReference type="InterPro" id="IPR004089">
    <property type="entry name" value="MCPsignal_dom"/>
</dbReference>
<dbReference type="CDD" id="cd11386">
    <property type="entry name" value="MCP_signal"/>
    <property type="match status" value="1"/>
</dbReference>
<comment type="caution">
    <text evidence="8">The sequence shown here is derived from an EMBL/GenBank/DDBJ whole genome shotgun (WGS) entry which is preliminary data.</text>
</comment>
<dbReference type="CDD" id="cd19411">
    <property type="entry name" value="MCP2201-like_sensor"/>
    <property type="match status" value="1"/>
</dbReference>
<protein>
    <submittedName>
        <fullName evidence="8">MCP four helix bundle domain-containing protein</fullName>
    </submittedName>
</protein>